<sequence>MAIKVLYAVGLFIKTVLLCCTAAQQWEATGQPEVSKFGMMLQRHIFKRITGAGLSDVCLRGCYADVRCQSFNYVFTQDICELSNRTKEARPEDYVPNPERFYFKRDYKRVPLGSIPELPAETCQEIKMSEGGQAVSGKYWFHSIVPERTVLAPCDMKTEDVDECNSTIPVCDVNAECVNTIGSHSCSCKAGFTGNGKKCVDIDECANKSHDCDVNAYCNNTVGSYRCTCNSWYQGNGTSCHFREFKYSLYIPYGTAKGNLLNNQELHNLVIISHVSNVWRDMIRCTRSSNLECHKNTLSSCKRVYKGDSVSIRAPPSSHGVGKASCVLDRCASHNGCHAVIRKNEKASCRHYHHQDDECNMTPNLQGRAILTFSPFFGFRIGGLNNSVILTSLDYNNYTGKLLSYLEPVLLSSKWSRFVKCWHAKTDGWAASTFHSNCDGRGPTVTIIKVNDYIFGGYTDVSWSSTCFGSYSTKAFLFSFNNVKGYNPVKLTQYRYQQYAMYTCSSYGPTFGWGHDIHIYDDAVNNQYSYTECGQTYSNPAGYSGENCGFFTGSRYFTPSDIEVFFEIGGLGASDILGSLDPNKYLGKLISFLDPVLPTASHSDFVRCWHAKADGWAASTFHSNCDGRGPTVTIIKVNDFIFGGYTDVSWGPSGSCFWSYATKAFLFSFNNVKGYNPVKLTQYQNQQYAMYTCSYYGPTFGLGHDIRISDDAVNNQHSYTECGQTYSNPAGYSGENCGFFTGSRYFTPSDVEVFFKIGGLSASIILGSLDPNKYLKKLISFLDPVLPTASRTDFVRCWHAKTDGWAASTFHSNCDGRGPTVTIVKVNEYIFGGYTDVIKYPGSCAYSYANKAFIFSLYNVKGYNPVKLTQYRNQQYAMYRCNTHGPTFGNGHDIYISDGSGNNQNSYTRCGYTYTIPSGYSYGDCGFFTGGSNFSPTDVEVFYEAGGLGASIILRGLDPNKYLGKLISFLDPVLPTASRTDFVRCWHAKTDGWAASTFHSNCDGRGPTVTIIKVNEYIFGGYTDASWSGGRHIKFLRGDKTTGSCAYSYASKAFIFSLYNVKGYNPVKLTQYRNQQYAMYRCNTYGPTFGAGCHHDIYISDYSGNNQNSYTRCGCTYTKPSGYSNGDCGFFTGGSHFSPKDVEVFYEAGLGLSAILRSLDYNQYLKVLFSYLDPVLINKERSRFVRCWHAETDGWAASTFHSNCDGRGPTVTIIKVNSYIFGGYTDVSWNSGCAYSSASKAFVFSLYNIKGYNPVKLTQYQNQQYAMYRCSSYGPTFGWGHDIYVSSDAKNNQHSNTECGQTYQNPTGYSGENCGFFTGSYRFTPSDIEVFFEITN</sequence>
<keyword evidence="10" id="KW-1185">Reference proteome</keyword>
<dbReference type="Pfam" id="PF12947">
    <property type="entry name" value="EGF_3"/>
    <property type="match status" value="2"/>
</dbReference>
<feature type="domain" description="EGF-like" evidence="7">
    <location>
        <begin position="160"/>
        <end position="200"/>
    </location>
</feature>
<dbReference type="GO" id="GO:0005509">
    <property type="term" value="F:calcium ion binding"/>
    <property type="evidence" value="ECO:0007669"/>
    <property type="project" value="InterPro"/>
</dbReference>
<gene>
    <name evidence="9" type="ORF">PMEA_00015740</name>
</gene>
<dbReference type="PROSITE" id="PS01187">
    <property type="entry name" value="EGF_CA"/>
    <property type="match status" value="1"/>
</dbReference>
<organism evidence="9 10">
    <name type="scientific">Pocillopora meandrina</name>
    <dbReference type="NCBI Taxonomy" id="46732"/>
    <lineage>
        <taxon>Eukaryota</taxon>
        <taxon>Metazoa</taxon>
        <taxon>Cnidaria</taxon>
        <taxon>Anthozoa</taxon>
        <taxon>Hexacorallia</taxon>
        <taxon>Scleractinia</taxon>
        <taxon>Astrocoeniina</taxon>
        <taxon>Pocilloporidae</taxon>
        <taxon>Pocillopora</taxon>
    </lineage>
</organism>
<keyword evidence="3" id="KW-0677">Repeat</keyword>
<dbReference type="EMBL" id="CALNXJ010000028">
    <property type="protein sequence ID" value="CAH3134145.1"/>
    <property type="molecule type" value="Genomic_DNA"/>
</dbReference>
<dbReference type="Pfam" id="PF07534">
    <property type="entry name" value="TLD"/>
    <property type="match status" value="5"/>
</dbReference>
<feature type="signal peptide" evidence="6">
    <location>
        <begin position="1"/>
        <end position="23"/>
    </location>
</feature>
<proteinExistence type="predicted"/>
<evidence type="ECO:0000259" key="8">
    <source>
        <dbReference type="PROSITE" id="PS51886"/>
    </source>
</evidence>
<dbReference type="SMART" id="SM00181">
    <property type="entry name" value="EGF"/>
    <property type="match status" value="2"/>
</dbReference>
<evidence type="ECO:0000256" key="4">
    <source>
        <dbReference type="ARBA" id="ARBA00023157"/>
    </source>
</evidence>
<dbReference type="SMART" id="SM00584">
    <property type="entry name" value="TLDc"/>
    <property type="match status" value="1"/>
</dbReference>
<feature type="chain" id="PRO_5043471324" evidence="6">
    <location>
        <begin position="24"/>
        <end position="1336"/>
    </location>
</feature>
<comment type="caution">
    <text evidence="5">Lacks conserved residue(s) required for the propagation of feature annotation.</text>
</comment>
<reference evidence="9 10" key="1">
    <citation type="submission" date="2022-05" db="EMBL/GenBank/DDBJ databases">
        <authorList>
            <consortium name="Genoscope - CEA"/>
            <person name="William W."/>
        </authorList>
    </citation>
    <scope>NUCLEOTIDE SEQUENCE [LARGE SCALE GENOMIC DNA]</scope>
</reference>
<keyword evidence="2 6" id="KW-0732">Signal</keyword>
<dbReference type="Gene3D" id="2.10.25.10">
    <property type="entry name" value="Laminin"/>
    <property type="match status" value="2"/>
</dbReference>
<feature type="domain" description="TLDc" evidence="8">
    <location>
        <begin position="392"/>
        <end position="568"/>
    </location>
</feature>
<evidence type="ECO:0000256" key="5">
    <source>
        <dbReference type="PROSITE-ProRule" id="PRU00076"/>
    </source>
</evidence>
<dbReference type="InterPro" id="IPR000742">
    <property type="entry name" value="EGF"/>
</dbReference>
<feature type="domain" description="TLDc" evidence="8">
    <location>
        <begin position="579"/>
        <end position="757"/>
    </location>
</feature>
<dbReference type="PROSITE" id="PS01186">
    <property type="entry name" value="EGF_2"/>
    <property type="match status" value="1"/>
</dbReference>
<comment type="caution">
    <text evidence="9">The sequence shown here is derived from an EMBL/GenBank/DDBJ whole genome shotgun (WGS) entry which is preliminary data.</text>
</comment>
<accession>A0AAU9X2B6</accession>
<feature type="domain" description="TLDc" evidence="8">
    <location>
        <begin position="1158"/>
        <end position="1334"/>
    </location>
</feature>
<feature type="domain" description="TLDc" evidence="8">
    <location>
        <begin position="961"/>
        <end position="1148"/>
    </location>
</feature>
<dbReference type="Proteomes" id="UP001159428">
    <property type="component" value="Unassembled WGS sequence"/>
</dbReference>
<evidence type="ECO:0000256" key="3">
    <source>
        <dbReference type="ARBA" id="ARBA00022737"/>
    </source>
</evidence>
<dbReference type="SUPFAM" id="SSF57196">
    <property type="entry name" value="EGF/Laminin"/>
    <property type="match status" value="2"/>
</dbReference>
<dbReference type="Pfam" id="PF00024">
    <property type="entry name" value="PAN_1"/>
    <property type="match status" value="1"/>
</dbReference>
<protein>
    <submittedName>
        <fullName evidence="9">Uncharacterized protein</fullName>
    </submittedName>
</protein>
<dbReference type="PROSITE" id="PS00010">
    <property type="entry name" value="ASX_HYDROXYL"/>
    <property type="match status" value="1"/>
</dbReference>
<dbReference type="InterPro" id="IPR006571">
    <property type="entry name" value="TLDc_dom"/>
</dbReference>
<dbReference type="PROSITE" id="PS51886">
    <property type="entry name" value="TLDC"/>
    <property type="match status" value="5"/>
</dbReference>
<evidence type="ECO:0000259" key="7">
    <source>
        <dbReference type="PROSITE" id="PS50026"/>
    </source>
</evidence>
<feature type="domain" description="TLDc" evidence="8">
    <location>
        <begin position="773"/>
        <end position="945"/>
    </location>
</feature>
<evidence type="ECO:0000256" key="1">
    <source>
        <dbReference type="ARBA" id="ARBA00022536"/>
    </source>
</evidence>
<evidence type="ECO:0000313" key="10">
    <source>
        <dbReference type="Proteomes" id="UP001159428"/>
    </source>
</evidence>
<dbReference type="InterPro" id="IPR003609">
    <property type="entry name" value="Pan_app"/>
</dbReference>
<dbReference type="InterPro" id="IPR024731">
    <property type="entry name" value="NELL2-like_EGF"/>
</dbReference>
<dbReference type="SUPFAM" id="SSF57414">
    <property type="entry name" value="Hairpin loop containing domain-like"/>
    <property type="match status" value="1"/>
</dbReference>
<evidence type="ECO:0000313" key="9">
    <source>
        <dbReference type="EMBL" id="CAH3134145.1"/>
    </source>
</evidence>
<dbReference type="PROSITE" id="PS50026">
    <property type="entry name" value="EGF_3"/>
    <property type="match status" value="2"/>
</dbReference>
<feature type="domain" description="EGF-like" evidence="7">
    <location>
        <begin position="201"/>
        <end position="241"/>
    </location>
</feature>
<keyword evidence="1 5" id="KW-0245">EGF-like domain</keyword>
<dbReference type="InterPro" id="IPR001881">
    <property type="entry name" value="EGF-like_Ca-bd_dom"/>
</dbReference>
<dbReference type="InterPro" id="IPR000152">
    <property type="entry name" value="EGF-type_Asp/Asn_hydroxyl_site"/>
</dbReference>
<dbReference type="FunFam" id="2.10.25.10:FF:000038">
    <property type="entry name" value="Fibrillin 2"/>
    <property type="match status" value="2"/>
</dbReference>
<keyword evidence="4" id="KW-1015">Disulfide bond</keyword>
<dbReference type="SMART" id="SM00179">
    <property type="entry name" value="EGF_CA"/>
    <property type="match status" value="2"/>
</dbReference>
<dbReference type="InterPro" id="IPR018097">
    <property type="entry name" value="EGF_Ca-bd_CS"/>
</dbReference>
<dbReference type="CDD" id="cd00054">
    <property type="entry name" value="EGF_CA"/>
    <property type="match status" value="2"/>
</dbReference>
<dbReference type="PANTHER" id="PTHR23354">
    <property type="entry name" value="NUCLEOLAR PROTEIN 7/ESTROGEN RECEPTOR COACTIVATOR-RELATED"/>
    <property type="match status" value="1"/>
</dbReference>
<evidence type="ECO:0000256" key="6">
    <source>
        <dbReference type="SAM" id="SignalP"/>
    </source>
</evidence>
<name>A0AAU9X2B6_9CNID</name>
<evidence type="ECO:0000256" key="2">
    <source>
        <dbReference type="ARBA" id="ARBA00022729"/>
    </source>
</evidence>